<evidence type="ECO:0000313" key="1">
    <source>
        <dbReference type="EMBL" id="MCY9530144.1"/>
    </source>
</evidence>
<dbReference type="EMBL" id="JAMDLY010000011">
    <property type="protein sequence ID" value="MCY9530144.1"/>
    <property type="molecule type" value="Genomic_DNA"/>
</dbReference>
<evidence type="ECO:0000313" key="2">
    <source>
        <dbReference type="Proteomes" id="UP001527090"/>
    </source>
</evidence>
<name>A0ABT4E8S0_PAEAL</name>
<reference evidence="1 2" key="1">
    <citation type="submission" date="2022-05" db="EMBL/GenBank/DDBJ databases">
        <title>Genome Sequencing of Bee-Associated Microbes.</title>
        <authorList>
            <person name="Dunlap C."/>
        </authorList>
    </citation>
    <scope>NUCLEOTIDE SEQUENCE [LARGE SCALE GENOMIC DNA]</scope>
    <source>
        <strain evidence="1 2">NRRL NRS-750</strain>
    </source>
</reference>
<organism evidence="1 2">
    <name type="scientific">Paenibacillus alvei</name>
    <name type="common">Bacillus alvei</name>
    <dbReference type="NCBI Taxonomy" id="44250"/>
    <lineage>
        <taxon>Bacteria</taxon>
        <taxon>Bacillati</taxon>
        <taxon>Bacillota</taxon>
        <taxon>Bacilli</taxon>
        <taxon>Bacillales</taxon>
        <taxon>Paenibacillaceae</taxon>
        <taxon>Paenibacillus</taxon>
    </lineage>
</organism>
<dbReference type="Proteomes" id="UP001527090">
    <property type="component" value="Unassembled WGS sequence"/>
</dbReference>
<accession>A0ABT4E8S0</accession>
<comment type="caution">
    <text evidence="1">The sequence shown here is derived from an EMBL/GenBank/DDBJ whole genome shotgun (WGS) entry which is preliminary data.</text>
</comment>
<gene>
    <name evidence="1" type="ORF">M5X04_12515</name>
</gene>
<sequence>MADSDFHYCQIWINKGKGRKDRIFPFPQTFKELLSMHTDSRFGEKEASGLSV</sequence>
<keyword evidence="2" id="KW-1185">Reference proteome</keyword>
<dbReference type="RefSeq" id="WP_235074905.1">
    <property type="nucleotide sequence ID" value="NZ_JAMDLY010000011.1"/>
</dbReference>
<proteinExistence type="predicted"/>
<protein>
    <submittedName>
        <fullName evidence="1">Uncharacterized protein</fullName>
    </submittedName>
</protein>